<organism evidence="2 3">
    <name type="scientific">Mycobacterium gallinarum</name>
    <dbReference type="NCBI Taxonomy" id="39689"/>
    <lineage>
        <taxon>Bacteria</taxon>
        <taxon>Bacillati</taxon>
        <taxon>Actinomycetota</taxon>
        <taxon>Actinomycetes</taxon>
        <taxon>Mycobacteriales</taxon>
        <taxon>Mycobacteriaceae</taxon>
        <taxon>Mycobacterium</taxon>
    </lineage>
</organism>
<evidence type="ECO:0000256" key="1">
    <source>
        <dbReference type="SAM" id="MobiDB-lite"/>
    </source>
</evidence>
<keyword evidence="3" id="KW-1185">Reference proteome</keyword>
<feature type="compositionally biased region" description="Basic residues" evidence="1">
    <location>
        <begin position="69"/>
        <end position="81"/>
    </location>
</feature>
<evidence type="ECO:0000313" key="2">
    <source>
        <dbReference type="EMBL" id="BBY96346.1"/>
    </source>
</evidence>
<feature type="compositionally biased region" description="Acidic residues" evidence="1">
    <location>
        <begin position="1"/>
        <end position="25"/>
    </location>
</feature>
<sequence length="81" mass="9247">MFLDVETGEPVDEHDIDFETADDPTLEPAEGYRHIRTVTETTAWSPEYYCCNPRGAGGHHARLGGSPVRLRRRPPRRCQRP</sequence>
<dbReference type="EMBL" id="AP022602">
    <property type="protein sequence ID" value="BBY96346.1"/>
    <property type="molecule type" value="Genomic_DNA"/>
</dbReference>
<protein>
    <submittedName>
        <fullName evidence="2">Uncharacterized protein</fullName>
    </submittedName>
</protein>
<accession>A0A9W4B923</accession>
<feature type="region of interest" description="Disordered" evidence="1">
    <location>
        <begin position="57"/>
        <end position="81"/>
    </location>
</feature>
<reference evidence="2 3" key="1">
    <citation type="journal article" date="2019" name="Emerg. Microbes Infect.">
        <title>Comprehensive subspecies identification of 175 nontuberculous mycobacteria species based on 7547 genomic profiles.</title>
        <authorList>
            <person name="Matsumoto Y."/>
            <person name="Kinjo T."/>
            <person name="Motooka D."/>
            <person name="Nabeya D."/>
            <person name="Jung N."/>
            <person name="Uechi K."/>
            <person name="Horii T."/>
            <person name="Iida T."/>
            <person name="Fujita J."/>
            <person name="Nakamura S."/>
        </authorList>
    </citation>
    <scope>NUCLEOTIDE SEQUENCE [LARGE SCALE GENOMIC DNA]</scope>
    <source>
        <strain evidence="2 3">JCM 6399</strain>
        <plasmid evidence="2">pJCM6399</plasmid>
    </source>
</reference>
<keyword evidence="2" id="KW-0614">Plasmid</keyword>
<dbReference type="Proteomes" id="UP000465785">
    <property type="component" value="Plasmid pJCM6399"/>
</dbReference>
<geneLocation type="plasmid" evidence="2 3">
    <name>pJCM6399</name>
</geneLocation>
<evidence type="ECO:0000313" key="3">
    <source>
        <dbReference type="Proteomes" id="UP000465785"/>
    </source>
</evidence>
<name>A0A9W4B923_9MYCO</name>
<feature type="region of interest" description="Disordered" evidence="1">
    <location>
        <begin position="1"/>
        <end position="26"/>
    </location>
</feature>
<proteinExistence type="predicted"/>
<gene>
    <name evidence="2" type="ORF">MGALJ_60150</name>
</gene>
<dbReference type="KEGG" id="mgau:MGALJ_60150"/>
<dbReference type="AlphaFoldDB" id="A0A9W4B923"/>